<dbReference type="Gene3D" id="2.60.120.430">
    <property type="entry name" value="Galactose-binding lectin"/>
    <property type="match status" value="1"/>
</dbReference>
<dbReference type="PANTHER" id="PTHR43399:SF4">
    <property type="entry name" value="CELL WALL-ASSOCIATED PROTEASE"/>
    <property type="match status" value="1"/>
</dbReference>
<dbReference type="InterPro" id="IPR013784">
    <property type="entry name" value="Carb-bd-like_fold"/>
</dbReference>
<keyword evidence="4 8" id="KW-0645">Protease</keyword>
<dbReference type="InterPro" id="IPR008979">
    <property type="entry name" value="Galactose-bd-like_sf"/>
</dbReference>
<dbReference type="InterPro" id="IPR021720">
    <property type="entry name" value="Malectin_dom"/>
</dbReference>
<dbReference type="CDD" id="cd07481">
    <property type="entry name" value="Peptidases_S8_BacillopeptidaseF-like"/>
    <property type="match status" value="1"/>
</dbReference>
<dbReference type="InterPro" id="IPR015500">
    <property type="entry name" value="Peptidase_S8_subtilisin-rel"/>
</dbReference>
<keyword evidence="5 8" id="KW-0378">Hydrolase</keyword>
<proteinExistence type="inferred from homology"/>
<gene>
    <name evidence="12" type="ORF">ACGFYS_12660</name>
</gene>
<keyword evidence="9" id="KW-0732">Signal</keyword>
<dbReference type="InterPro" id="IPR008969">
    <property type="entry name" value="CarboxyPept-like_regulatory"/>
</dbReference>
<dbReference type="RefSeq" id="WP_392881538.1">
    <property type="nucleotide sequence ID" value="NZ_JBICZW010000006.1"/>
</dbReference>
<dbReference type="Pfam" id="PF11721">
    <property type="entry name" value="Malectin"/>
    <property type="match status" value="1"/>
</dbReference>
<evidence type="ECO:0000256" key="2">
    <source>
        <dbReference type="ARBA" id="ARBA00011073"/>
    </source>
</evidence>
<dbReference type="InterPro" id="IPR036852">
    <property type="entry name" value="Peptidase_S8/S53_dom_sf"/>
</dbReference>
<dbReference type="InterPro" id="IPR033857">
    <property type="entry name" value="Bacillopeptidase_F"/>
</dbReference>
<dbReference type="InterPro" id="IPR000209">
    <property type="entry name" value="Peptidase_S8/S53_dom"/>
</dbReference>
<feature type="domain" description="Peptidase S8/S53" evidence="10">
    <location>
        <begin position="199"/>
        <end position="464"/>
    </location>
</feature>
<dbReference type="PROSITE" id="PS51892">
    <property type="entry name" value="SUBTILASE"/>
    <property type="match status" value="1"/>
</dbReference>
<evidence type="ECO:0000256" key="8">
    <source>
        <dbReference type="PROSITE-ProRule" id="PRU01240"/>
    </source>
</evidence>
<evidence type="ECO:0000259" key="11">
    <source>
        <dbReference type="Pfam" id="PF11721"/>
    </source>
</evidence>
<comment type="caution">
    <text evidence="12">The sequence shown here is derived from an EMBL/GenBank/DDBJ whole genome shotgun (WGS) entry which is preliminary data.</text>
</comment>
<evidence type="ECO:0000256" key="3">
    <source>
        <dbReference type="ARBA" id="ARBA00012595"/>
    </source>
</evidence>
<dbReference type="EC" id="3.2.1.1" evidence="3"/>
<comment type="similarity">
    <text evidence="2 8">Belongs to the peptidase S8 family.</text>
</comment>
<evidence type="ECO:0000256" key="9">
    <source>
        <dbReference type="SAM" id="SignalP"/>
    </source>
</evidence>
<dbReference type="Gene3D" id="2.60.40.10">
    <property type="entry name" value="Immunoglobulins"/>
    <property type="match status" value="1"/>
</dbReference>
<feature type="chain" id="PRO_5046834503" description="alpha-amylase" evidence="9">
    <location>
        <begin position="28"/>
        <end position="1207"/>
    </location>
</feature>
<dbReference type="Gene3D" id="2.60.40.1120">
    <property type="entry name" value="Carboxypeptidase-like, regulatory domain"/>
    <property type="match status" value="3"/>
</dbReference>
<dbReference type="SUPFAM" id="SSF52743">
    <property type="entry name" value="Subtilisin-like"/>
    <property type="match status" value="1"/>
</dbReference>
<dbReference type="Pfam" id="PF13620">
    <property type="entry name" value="CarboxypepD_reg"/>
    <property type="match status" value="2"/>
</dbReference>
<dbReference type="EMBL" id="JBICZW010000006">
    <property type="protein sequence ID" value="MFG3189788.1"/>
    <property type="molecule type" value="Genomic_DNA"/>
</dbReference>
<feature type="signal peptide" evidence="9">
    <location>
        <begin position="1"/>
        <end position="27"/>
    </location>
</feature>
<dbReference type="PRINTS" id="PR00723">
    <property type="entry name" value="SUBTILISIN"/>
</dbReference>
<dbReference type="SUPFAM" id="SSF49452">
    <property type="entry name" value="Starch-binding domain-like"/>
    <property type="match status" value="2"/>
</dbReference>
<dbReference type="PROSITE" id="PS00138">
    <property type="entry name" value="SUBTILASE_SER"/>
    <property type="match status" value="1"/>
</dbReference>
<dbReference type="PANTHER" id="PTHR43399">
    <property type="entry name" value="SUBTILISIN-RELATED"/>
    <property type="match status" value="1"/>
</dbReference>
<feature type="active site" description="Charge relay system" evidence="8">
    <location>
        <position position="257"/>
    </location>
</feature>
<evidence type="ECO:0000256" key="5">
    <source>
        <dbReference type="ARBA" id="ARBA00022801"/>
    </source>
</evidence>
<dbReference type="Gene3D" id="3.40.50.200">
    <property type="entry name" value="Peptidase S8/S53 domain"/>
    <property type="match status" value="1"/>
</dbReference>
<dbReference type="InterPro" id="IPR051048">
    <property type="entry name" value="Peptidase_S8/S53_subtilisin"/>
</dbReference>
<evidence type="ECO:0000256" key="4">
    <source>
        <dbReference type="ARBA" id="ARBA00022670"/>
    </source>
</evidence>
<keyword evidence="13" id="KW-1185">Reference proteome</keyword>
<evidence type="ECO:0000256" key="1">
    <source>
        <dbReference type="ARBA" id="ARBA00000548"/>
    </source>
</evidence>
<dbReference type="InterPro" id="IPR023828">
    <property type="entry name" value="Peptidase_S8_Ser-AS"/>
</dbReference>
<evidence type="ECO:0000259" key="10">
    <source>
        <dbReference type="Pfam" id="PF00082"/>
    </source>
</evidence>
<evidence type="ECO:0000256" key="6">
    <source>
        <dbReference type="ARBA" id="ARBA00022825"/>
    </source>
</evidence>
<comment type="catalytic activity">
    <reaction evidence="1">
        <text>Endohydrolysis of (1-&gt;4)-alpha-D-glucosidic linkages in polysaccharides containing three or more (1-&gt;4)-alpha-linked D-glucose units.</text>
        <dbReference type="EC" id="3.2.1.1"/>
    </reaction>
</comment>
<dbReference type="SUPFAM" id="SSF49464">
    <property type="entry name" value="Carboxypeptidase regulatory domain-like"/>
    <property type="match status" value="1"/>
</dbReference>
<accession>A0ABW7BRK4</accession>
<dbReference type="SUPFAM" id="SSF49785">
    <property type="entry name" value="Galactose-binding domain-like"/>
    <property type="match status" value="1"/>
</dbReference>
<feature type="domain" description="Malectin" evidence="11">
    <location>
        <begin position="1051"/>
        <end position="1200"/>
    </location>
</feature>
<organism evidence="12 13">
    <name type="scientific">Streptomyces omiyaensis</name>
    <dbReference type="NCBI Taxonomy" id="68247"/>
    <lineage>
        <taxon>Bacteria</taxon>
        <taxon>Bacillati</taxon>
        <taxon>Actinomycetota</taxon>
        <taxon>Actinomycetes</taxon>
        <taxon>Kitasatosporales</taxon>
        <taxon>Streptomycetaceae</taxon>
        <taxon>Streptomyces</taxon>
    </lineage>
</organism>
<name>A0ABW7BRK4_9ACTN</name>
<sequence>MSRGRSLRRGLVPAVLAALLGVPLMGAAPPSGHDSVPAASALERKARGGVLAEFADGAGTRFWVQLASEADTSAPRGQVSGSGTSATERRAAKTARGRAVIAARQGHADRAQAGLRALLDQEGAAYRSFWISNTMLVTGGEALAARIAARDEVTAILADDPIAVPDPLPAVQEAAVDGVEWNVERVGAPRVWDELGVRGEGTVVAGIDTGVDHDHPALLGSYRGLASDGTVDHAYNWFDPTGVCAERGPEPCDEGGHGTHTMGTMVGDDGAGNRIGVAPGATWIAAKACNPQECTRSALLAAGQWMLAPTDAKGRNPRPDLAPDVVNNSWGSKTLDTWYRDMVQAWRDAGIFPAFSGGNLGPACDVAGAPGAYAPSYATGAFDVAGRIAPFSSRGPGENGTVKPDIAAPGVNVRSAAPGGGYVPNSGTSMASPHTAATVALLWSAAPALRGDVAATEAVLGGSAIDVDATACGGTAQKNNVFGEGRLDAYAAVTAAPRGALGALTGTVTTAAGTPVGDATVSLTGPVRATARTRSDGTFTLPRVVAGTYPVTVVKFGYLTGKSDVTVVADRTTTTDTVLVPAPTGTVTGTVGSVSGPEADVELVVQGTPVRTTTGADGRYALTLPTGTYEVTITPRNKCAETEAIGVTVGTGGLGRNVSLSGRVDGFGTTCRQSAAPFPSGDSRVDVTGPYGGYDVVDLPFPVALYGRTYDKAWVSLDGVLILGSPDFGGANTRLPDKTGANGALYPFWDDLRMDEASGIYTAVRGTAPHREFVVEWRDMQLSKTPDRRVGFAAAIGEDGTYSFHYRGVDPGGVNDELGAGATVGAENHEGTDAFLYSFKEVSLREGMAVRFRPERSAVVSGTVLDANDGKPVPGAKVTVTRDGTAVATPALRADGSYLAQVPATDPAPYEVRVTAPNYEPVTETATLQGLSVLRTGTRLRTGVVVADRTEGWALTIPAGETRERSLVLANSGSAADYTVREKAGAPWLTATPSAGRIDASGTQRVTLTFDTSRATPGTVLKGTLVVASASGRAPVTELPLTVVVPAYRSAVDAGATSGLVDGQGDAWTADRAWAEGSYGYLGEDAVAVRTNKSIGNTQEQELLRTGRQAATGYRFDGLPNGVYQVELGFAELSGKAPGRRVFDVLAEGVEKLSNVDVALESGGGYRALTKSFTVTVTDGRLDLTLSAVTGTPLVNTVRVTHRPDLR</sequence>
<evidence type="ECO:0000313" key="12">
    <source>
        <dbReference type="EMBL" id="MFG3189788.1"/>
    </source>
</evidence>
<keyword evidence="6 8" id="KW-0720">Serine protease</keyword>
<feature type="active site" description="Charge relay system" evidence="8">
    <location>
        <position position="208"/>
    </location>
</feature>
<evidence type="ECO:0000256" key="7">
    <source>
        <dbReference type="ARBA" id="ARBA00030238"/>
    </source>
</evidence>
<protein>
    <recommendedName>
        <fullName evidence="3">alpha-amylase</fullName>
        <ecNumber evidence="3">3.2.1.1</ecNumber>
    </recommendedName>
    <alternativeName>
        <fullName evidence="7">1,4-alpha-D-glucan glucanohydrolase</fullName>
    </alternativeName>
</protein>
<dbReference type="Pfam" id="PF00082">
    <property type="entry name" value="Peptidase_S8"/>
    <property type="match status" value="1"/>
</dbReference>
<reference evidence="12 13" key="1">
    <citation type="submission" date="2024-10" db="EMBL/GenBank/DDBJ databases">
        <title>The Natural Products Discovery Center: Release of the First 8490 Sequenced Strains for Exploring Actinobacteria Biosynthetic Diversity.</title>
        <authorList>
            <person name="Kalkreuter E."/>
            <person name="Kautsar S.A."/>
            <person name="Yang D."/>
            <person name="Bader C.D."/>
            <person name="Teijaro C.N."/>
            <person name="Fluegel L."/>
            <person name="Davis C.M."/>
            <person name="Simpson J.R."/>
            <person name="Lauterbach L."/>
            <person name="Steele A.D."/>
            <person name="Gui C."/>
            <person name="Meng S."/>
            <person name="Li G."/>
            <person name="Viehrig K."/>
            <person name="Ye F."/>
            <person name="Su P."/>
            <person name="Kiefer A.F."/>
            <person name="Nichols A."/>
            <person name="Cepeda A.J."/>
            <person name="Yan W."/>
            <person name="Fan B."/>
            <person name="Jiang Y."/>
            <person name="Adhikari A."/>
            <person name="Zheng C.-J."/>
            <person name="Schuster L."/>
            <person name="Cowan T.M."/>
            <person name="Smanski M.J."/>
            <person name="Chevrette M.G."/>
            <person name="De Carvalho L.P.S."/>
            <person name="Shen B."/>
        </authorList>
    </citation>
    <scope>NUCLEOTIDE SEQUENCE [LARGE SCALE GENOMIC DNA]</scope>
    <source>
        <strain evidence="12 13">NPDC048229</strain>
    </source>
</reference>
<dbReference type="InterPro" id="IPR013783">
    <property type="entry name" value="Ig-like_fold"/>
</dbReference>
<evidence type="ECO:0000313" key="13">
    <source>
        <dbReference type="Proteomes" id="UP001604282"/>
    </source>
</evidence>
<dbReference type="Proteomes" id="UP001604282">
    <property type="component" value="Unassembled WGS sequence"/>
</dbReference>
<feature type="active site" description="Charge relay system" evidence="8">
    <location>
        <position position="429"/>
    </location>
</feature>